<dbReference type="AlphaFoldDB" id="C2CFH1"/>
<protein>
    <submittedName>
        <fullName evidence="2">Uncharacterized protein</fullName>
    </submittedName>
</protein>
<evidence type="ECO:0000313" key="3">
    <source>
        <dbReference type="Proteomes" id="UP000003744"/>
    </source>
</evidence>
<proteinExistence type="predicted"/>
<dbReference type="EMBL" id="ACGC01000010">
    <property type="protein sequence ID" value="EEI83687.1"/>
    <property type="molecule type" value="Genomic_DNA"/>
</dbReference>
<dbReference type="Proteomes" id="UP000003744">
    <property type="component" value="Unassembled WGS sequence"/>
</dbReference>
<dbReference type="eggNOG" id="COG1396">
    <property type="taxonomic scope" value="Bacteria"/>
</dbReference>
<organism evidence="2 3">
    <name type="scientific">Anaerococcus tetradius ATCC 35098</name>
    <dbReference type="NCBI Taxonomy" id="525255"/>
    <lineage>
        <taxon>Bacteria</taxon>
        <taxon>Bacillati</taxon>
        <taxon>Bacillota</taxon>
        <taxon>Tissierellia</taxon>
        <taxon>Tissierellales</taxon>
        <taxon>Peptoniphilaceae</taxon>
        <taxon>Anaerococcus</taxon>
    </lineage>
</organism>
<sequence>MGYDVPKVNRVKMFAKDSNLNQSLTNNQEKIISLFNQLNNEGQEKAISYTQDLVDIGKYSIDQNLSRSTQAEIDQEVEAYRKELELQARTAKSSQSEATGEKNKLA</sequence>
<comment type="caution">
    <text evidence="2">The sequence shown here is derived from an EMBL/GenBank/DDBJ whole genome shotgun (WGS) entry which is preliminary data.</text>
</comment>
<dbReference type="RefSeq" id="WP_004835927.1">
    <property type="nucleotide sequence ID" value="NZ_GG666295.1"/>
</dbReference>
<evidence type="ECO:0000313" key="2">
    <source>
        <dbReference type="EMBL" id="EEI83687.1"/>
    </source>
</evidence>
<dbReference type="HOGENOM" id="CLU_2217524_0_0_9"/>
<accession>C2CFH1</accession>
<feature type="region of interest" description="Disordered" evidence="1">
    <location>
        <begin position="87"/>
        <end position="106"/>
    </location>
</feature>
<reference evidence="2 3" key="1">
    <citation type="submission" date="2009-01" db="EMBL/GenBank/DDBJ databases">
        <authorList>
            <person name="Qin X."/>
            <person name="Bachman B."/>
            <person name="Battles P."/>
            <person name="Bell A."/>
            <person name="Bess C."/>
            <person name="Bickham C."/>
            <person name="Chaboub L."/>
            <person name="Chen D."/>
            <person name="Coyle M."/>
            <person name="Deiros D.R."/>
            <person name="Dinh H."/>
            <person name="Forbes L."/>
            <person name="Fowler G."/>
            <person name="Francisco L."/>
            <person name="Fu Q."/>
            <person name="Gubbala S."/>
            <person name="Hale W."/>
            <person name="Han Y."/>
            <person name="Hemphill L."/>
            <person name="Highlander S.K."/>
            <person name="Hirani K."/>
            <person name="Hogues M."/>
            <person name="Jackson L."/>
            <person name="Jakkamsetti A."/>
            <person name="Javaid M."/>
            <person name="Jiang H."/>
            <person name="Korchina V."/>
            <person name="Kovar C."/>
            <person name="Lara F."/>
            <person name="Lee S."/>
            <person name="Mata R."/>
            <person name="Mathew T."/>
            <person name="Moen C."/>
            <person name="Morales K."/>
            <person name="Munidasa M."/>
            <person name="Nazareth L."/>
            <person name="Ngo R."/>
            <person name="Nguyen L."/>
            <person name="Okwuonu G."/>
            <person name="Ongeri F."/>
            <person name="Patil S."/>
            <person name="Petrosino J."/>
            <person name="Pham C."/>
            <person name="Pham P."/>
            <person name="Pu L.-L."/>
            <person name="Puazo M."/>
            <person name="Raj R."/>
            <person name="Reid J."/>
            <person name="Rouhana J."/>
            <person name="Saada N."/>
            <person name="Shang Y."/>
            <person name="Simmons D."/>
            <person name="Thornton R."/>
            <person name="Warren J."/>
            <person name="Weissenberger G."/>
            <person name="Zhang J."/>
            <person name="Zhang L."/>
            <person name="Zhou C."/>
            <person name="Zhu D."/>
            <person name="Muzny D."/>
            <person name="Worley K."/>
            <person name="Gibbs R."/>
        </authorList>
    </citation>
    <scope>NUCLEOTIDE SEQUENCE [LARGE SCALE GENOMIC DNA]</scope>
    <source>
        <strain evidence="2 3">ATCC 35098</strain>
    </source>
</reference>
<gene>
    <name evidence="2" type="ORF">HMPREF0077_0231</name>
</gene>
<name>C2CFH1_9FIRM</name>
<evidence type="ECO:0000256" key="1">
    <source>
        <dbReference type="SAM" id="MobiDB-lite"/>
    </source>
</evidence>